<feature type="transmembrane region" description="Helical" evidence="8">
    <location>
        <begin position="15"/>
        <end position="35"/>
    </location>
</feature>
<evidence type="ECO:0008006" key="11">
    <source>
        <dbReference type="Google" id="ProtNLM"/>
    </source>
</evidence>
<dbReference type="RefSeq" id="WP_256791777.1">
    <property type="nucleotide sequence ID" value="NZ_CP101989.1"/>
</dbReference>
<evidence type="ECO:0000256" key="6">
    <source>
        <dbReference type="ARBA" id="ARBA00022989"/>
    </source>
</evidence>
<keyword evidence="2" id="KW-1003">Cell membrane</keyword>
<evidence type="ECO:0000256" key="1">
    <source>
        <dbReference type="ARBA" id="ARBA00004651"/>
    </source>
</evidence>
<evidence type="ECO:0000313" key="10">
    <source>
        <dbReference type="Proteomes" id="UP001317322"/>
    </source>
</evidence>
<dbReference type="Proteomes" id="UP001317322">
    <property type="component" value="Chromosome"/>
</dbReference>
<feature type="transmembrane region" description="Helical" evidence="8">
    <location>
        <begin position="331"/>
        <end position="348"/>
    </location>
</feature>
<evidence type="ECO:0000256" key="2">
    <source>
        <dbReference type="ARBA" id="ARBA00022475"/>
    </source>
</evidence>
<feature type="transmembrane region" description="Helical" evidence="8">
    <location>
        <begin position="71"/>
        <end position="91"/>
    </location>
</feature>
<organism evidence="9 10">
    <name type="scientific">Cellulomonas wangsupingiae</name>
    <dbReference type="NCBI Taxonomy" id="2968085"/>
    <lineage>
        <taxon>Bacteria</taxon>
        <taxon>Bacillati</taxon>
        <taxon>Actinomycetota</taxon>
        <taxon>Actinomycetes</taxon>
        <taxon>Micrococcales</taxon>
        <taxon>Cellulomonadaceae</taxon>
        <taxon>Cellulomonas</taxon>
    </lineage>
</organism>
<keyword evidence="5 8" id="KW-0812">Transmembrane</keyword>
<keyword evidence="10" id="KW-1185">Reference proteome</keyword>
<evidence type="ECO:0000256" key="7">
    <source>
        <dbReference type="ARBA" id="ARBA00023136"/>
    </source>
</evidence>
<comment type="subcellular location">
    <subcellularLocation>
        <location evidence="1">Cell membrane</location>
        <topology evidence="1">Multi-pass membrane protein</topology>
    </subcellularLocation>
</comment>
<evidence type="ECO:0000256" key="8">
    <source>
        <dbReference type="SAM" id="Phobius"/>
    </source>
</evidence>
<dbReference type="PANTHER" id="PTHR33908">
    <property type="entry name" value="MANNOSYLTRANSFERASE YKCB-RELATED"/>
    <property type="match status" value="1"/>
</dbReference>
<feature type="transmembrane region" description="Helical" evidence="8">
    <location>
        <begin position="282"/>
        <end position="300"/>
    </location>
</feature>
<keyword evidence="6 8" id="KW-1133">Transmembrane helix</keyword>
<accession>A0ABY5KAA9</accession>
<feature type="transmembrane region" description="Helical" evidence="8">
    <location>
        <begin position="215"/>
        <end position="235"/>
    </location>
</feature>
<dbReference type="PANTHER" id="PTHR33908:SF3">
    <property type="entry name" value="UNDECAPRENYL PHOSPHATE-ALPHA-4-AMINO-4-DEOXY-L-ARABINOSE ARABINOSYL TRANSFERASE"/>
    <property type="match status" value="1"/>
</dbReference>
<gene>
    <name evidence="9" type="ORF">NP075_09265</name>
</gene>
<feature type="transmembrane region" description="Helical" evidence="8">
    <location>
        <begin position="149"/>
        <end position="166"/>
    </location>
</feature>
<evidence type="ECO:0000256" key="5">
    <source>
        <dbReference type="ARBA" id="ARBA00022692"/>
    </source>
</evidence>
<feature type="transmembrane region" description="Helical" evidence="8">
    <location>
        <begin position="98"/>
        <end position="117"/>
    </location>
</feature>
<sequence>MGAAGRTGVAAPRPAVAWATTCAAALLALAVRWHLVGGASALRGYHGYDDGVYFASAVALVHGRLPYRDFLLLHPPGITLALAPFAALARWTSDSTGLAAARLAFILVGAVSTVLVARLARRWGTAAMVVGATLYALSAAAARAERLTLLEPLGTLTLLAGVSLLLRARAPGSSRSWLWAGGAVLGLGPVVKIWNVVPVVVVVAWQACSWSRRSALRVTGAALASAAVVVLPFAVRAPDAMLRLVVLDQLGRPRTPGTLVTRLEGVTGVGTALWHASDVTRGVVTVAVCVVVALAATAAWRHDRGRLWVTLLTAQVGVILVAPSYYAHYAAYSAAAVALVLAAGVSLVDVRHRAWSAALVCCALGLVTGAAVARTPAPVSFPVAQVRERLPATGCIRADSPGALAVVDVLSRNEARGCDTRIDVSGQAYDVGTRDQEGRHVPRVRNHRWQHDAVAYLTSGSAAVVARSTGNGFSDATLRGLLTRSRVVPLGDVQVLLPRPARRSAPPQVP</sequence>
<evidence type="ECO:0000256" key="4">
    <source>
        <dbReference type="ARBA" id="ARBA00022679"/>
    </source>
</evidence>
<keyword evidence="4" id="KW-0808">Transferase</keyword>
<reference evidence="9 10" key="1">
    <citation type="submission" date="2022-07" db="EMBL/GenBank/DDBJ databases">
        <title>Novel species in genus cellulomonas.</title>
        <authorList>
            <person name="Ye L."/>
        </authorList>
    </citation>
    <scope>NUCLEOTIDE SEQUENCE [LARGE SCALE GENOMIC DNA]</scope>
    <source>
        <strain evidence="10">zg-Y908</strain>
    </source>
</reference>
<proteinExistence type="predicted"/>
<feature type="transmembrane region" description="Helical" evidence="8">
    <location>
        <begin position="355"/>
        <end position="373"/>
    </location>
</feature>
<dbReference type="EMBL" id="CP101989">
    <property type="protein sequence ID" value="UUI66870.1"/>
    <property type="molecule type" value="Genomic_DNA"/>
</dbReference>
<keyword evidence="7 8" id="KW-0472">Membrane</keyword>
<evidence type="ECO:0000256" key="3">
    <source>
        <dbReference type="ARBA" id="ARBA00022676"/>
    </source>
</evidence>
<name>A0ABY5KAA9_9CELL</name>
<protein>
    <recommendedName>
        <fullName evidence="11">Glycosyltransferase RgtA/B/C/D-like domain-containing protein</fullName>
    </recommendedName>
</protein>
<evidence type="ECO:0000313" key="9">
    <source>
        <dbReference type="EMBL" id="UUI66870.1"/>
    </source>
</evidence>
<keyword evidence="3" id="KW-0328">Glycosyltransferase</keyword>
<dbReference type="InterPro" id="IPR050297">
    <property type="entry name" value="LipidA_mod_glycosyltrf_83"/>
</dbReference>
<feature type="transmembrane region" description="Helical" evidence="8">
    <location>
        <begin position="178"/>
        <end position="203"/>
    </location>
</feature>
<feature type="transmembrane region" description="Helical" evidence="8">
    <location>
        <begin position="307"/>
        <end position="325"/>
    </location>
</feature>